<organism evidence="4">
    <name type="scientific">Streptomyces aculeolatus</name>
    <dbReference type="NCBI Taxonomy" id="270689"/>
    <lineage>
        <taxon>Bacteria</taxon>
        <taxon>Bacillati</taxon>
        <taxon>Actinomycetota</taxon>
        <taxon>Actinomycetes</taxon>
        <taxon>Kitasatosporales</taxon>
        <taxon>Streptomycetaceae</taxon>
        <taxon>Streptomyces</taxon>
    </lineage>
</organism>
<proteinExistence type="inferred from homology"/>
<accession>A7KH03</accession>
<keyword evidence="2" id="KW-0637">Prenyltransferase</keyword>
<sequence>MVGSHTRISQNLIGIDCLECLVSGATGAEKLYSAIEESARMVDAPFSRDKVWPTLSAFEGGFSDAGGVILSLQAGTHVPEMEYSAQVSPGISDPYARALASGILTETDHPVSTVLAEIVSLAPTSEHYIDCGIVGGFKKIYANFPHDQQTVAALAGLPSMPRAVGGNAEFFARHGLDRVALIGVDYVNKTINLYFQVSAATAGNLDQKTVSAMLHETGMSEPSDAMVAYACQAYRIYTTLSWDAEEILRIAFAPKPRRGIDPADLPARLEPRIEKFLRATPHKYPGALINATAAKWSPEREVLDLAAHYQVSAVQMKAIEAEEGQAS</sequence>
<evidence type="ECO:0000256" key="3">
    <source>
        <dbReference type="ARBA" id="ARBA00022679"/>
    </source>
</evidence>
<name>A7KH03_9ACTN</name>
<keyword evidence="3" id="KW-0808">Transferase</keyword>
<evidence type="ECO:0000313" key="4">
    <source>
        <dbReference type="EMBL" id="ABS50462.1"/>
    </source>
</evidence>
<dbReference type="Pfam" id="PF11468">
    <property type="entry name" value="PTase_Orf2"/>
    <property type="match status" value="1"/>
</dbReference>
<dbReference type="AlphaFoldDB" id="A7KH03"/>
<dbReference type="EMBL" id="EF397638">
    <property type="protein sequence ID" value="ABS50462.1"/>
    <property type="molecule type" value="Genomic_DNA"/>
</dbReference>
<comment type="similarity">
    <text evidence="1">Belongs to the aromatic prenyltransferase family.</text>
</comment>
<dbReference type="InterPro" id="IPR020965">
    <property type="entry name" value="Prenyltransferase_CloQ"/>
</dbReference>
<gene>
    <name evidence="4" type="primary">napT9</name>
</gene>
<protein>
    <submittedName>
        <fullName evidence="4">NapT9</fullName>
    </submittedName>
</protein>
<reference evidence="4" key="1">
    <citation type="journal article" date="2007" name="J. Biol. Chem.">
        <title>Molecular basis for chloronium-mediated meroterpene cyclization: cloning, sequencing, and heterologous expression of the napyradiomycin biosynthetic gene cluster.</title>
        <authorList>
            <person name="Winter J.M."/>
            <person name="Moffitt M.C."/>
            <person name="Zazopoulos E."/>
            <person name="McAlpine J.B."/>
            <person name="Dorrestein P.C."/>
            <person name="Moore B.S."/>
        </authorList>
    </citation>
    <scope>NUCLEOTIDE SEQUENCE</scope>
    <source>
        <strain evidence="4">NRRL 18422</strain>
    </source>
</reference>
<evidence type="ECO:0000256" key="1">
    <source>
        <dbReference type="ARBA" id="ARBA00005368"/>
    </source>
</evidence>
<dbReference type="SFLD" id="SFLDG01163">
    <property type="entry name" value="II"/>
    <property type="match status" value="1"/>
</dbReference>
<dbReference type="SUPFAM" id="SSF143492">
    <property type="entry name" value="Prenyltransferase-like"/>
    <property type="match status" value="1"/>
</dbReference>
<dbReference type="CDD" id="cd13931">
    <property type="entry name" value="PT-CloQ_NphB"/>
    <property type="match status" value="1"/>
</dbReference>
<dbReference type="GO" id="GO:0004659">
    <property type="term" value="F:prenyltransferase activity"/>
    <property type="evidence" value="ECO:0007669"/>
    <property type="project" value="UniProtKB-KW"/>
</dbReference>
<dbReference type="SFLD" id="SFLDS00036">
    <property type="entry name" value="Aromatic_Prenyltransferase"/>
    <property type="match status" value="1"/>
</dbReference>
<evidence type="ECO:0000256" key="2">
    <source>
        <dbReference type="ARBA" id="ARBA00022602"/>
    </source>
</evidence>
<dbReference type="InterPro" id="IPR033964">
    <property type="entry name" value="ABBA"/>
</dbReference>
<dbReference type="InterPro" id="IPR036239">
    <property type="entry name" value="PrenylTrfase-like_sf"/>
</dbReference>